<dbReference type="AlphaFoldDB" id="A0A895XUC5"/>
<name>A0A895XUC5_9ACTN</name>
<dbReference type="Proteomes" id="UP000662939">
    <property type="component" value="Chromosome"/>
</dbReference>
<organism evidence="1 2">
    <name type="scientific">Natronoglycomyces albus</name>
    <dbReference type="NCBI Taxonomy" id="2811108"/>
    <lineage>
        <taxon>Bacteria</taxon>
        <taxon>Bacillati</taxon>
        <taxon>Actinomycetota</taxon>
        <taxon>Actinomycetes</taxon>
        <taxon>Glycomycetales</taxon>
        <taxon>Glycomycetaceae</taxon>
        <taxon>Natronoglycomyces</taxon>
    </lineage>
</organism>
<evidence type="ECO:0000313" key="1">
    <source>
        <dbReference type="EMBL" id="QSB05258.1"/>
    </source>
</evidence>
<dbReference type="RefSeq" id="WP_213171262.1">
    <property type="nucleotide sequence ID" value="NZ_CP070496.1"/>
</dbReference>
<evidence type="ECO:0000313" key="2">
    <source>
        <dbReference type="Proteomes" id="UP000662939"/>
    </source>
</evidence>
<keyword evidence="2" id="KW-1185">Reference proteome</keyword>
<dbReference type="KEGG" id="nav:JQS30_16130"/>
<sequence length="381" mass="41265">MPNSSPSPMSLHSLDRRLMRYVCAAIAVALLLTLGVLTTINVHHKNAPLRSVTQFLEAAQTGDVETALNFVASRQHPGGNALVLADDADGPLWSIDDVSFHVPPRSGDTHVRVSASISTADGLTATHVFDVEQEAGAWRIYQALTPVTIESDFATFLQVNDHTAEVSTDQARPIYLLPGAYVFYDDELEVVSFPSEPTLFLGSHIVGTQRGPTGTTPTPFPVWSLAQLRHDANEDVNSQLRDYLTACEGSSSTGVIEPDCPFGTSRSAIAEVIGMEDSDSALSHFRWQIEEYPAAEVELWNEPHSTTFEVAFATPGSIKLEVEAGDDTHVLLCSMEPERLSPMFEGDGTLAFQPAETAPDHTDARGDYPHSLDISECSLAS</sequence>
<gene>
    <name evidence="1" type="ORF">JQS30_16130</name>
</gene>
<reference evidence="1" key="1">
    <citation type="submission" date="2021-02" db="EMBL/GenBank/DDBJ databases">
        <title>Natronoglycomyces albus gen. nov., sp. nov, a haloalkaliphilic actinobacterium from a soda solonchak soil.</title>
        <authorList>
            <person name="Sorokin D.Y."/>
            <person name="Khijniak T.V."/>
            <person name="Zakharycheva A.P."/>
            <person name="Boueva O.V."/>
            <person name="Ariskina E.V."/>
            <person name="Hahnke R.L."/>
            <person name="Bunk B."/>
            <person name="Sproer C."/>
            <person name="Schumann P."/>
            <person name="Evtushenko L.I."/>
            <person name="Kublanov I.V."/>
        </authorList>
    </citation>
    <scope>NUCLEOTIDE SEQUENCE</scope>
    <source>
        <strain evidence="1">DSM 106290</strain>
    </source>
</reference>
<protein>
    <submittedName>
        <fullName evidence="1">Uncharacterized protein</fullName>
    </submittedName>
</protein>
<proteinExistence type="predicted"/>
<dbReference type="EMBL" id="CP070496">
    <property type="protein sequence ID" value="QSB05258.1"/>
    <property type="molecule type" value="Genomic_DNA"/>
</dbReference>
<accession>A0A895XUC5</accession>